<gene>
    <name evidence="2" type="primary">LOC109126380</name>
</gene>
<protein>
    <submittedName>
        <fullName evidence="2">Uncharacterized protein LOC109126380</fullName>
    </submittedName>
</protein>
<sequence>MEKNRGLSFSQQEDEFLCRVYLEISQDPIVSNNQALRKLWGK</sequence>
<dbReference type="Proteomes" id="UP000694864">
    <property type="component" value="Chromosome 9"/>
</dbReference>
<evidence type="ECO:0000313" key="1">
    <source>
        <dbReference type="Proteomes" id="UP000694864"/>
    </source>
</evidence>
<proteinExistence type="predicted"/>
<reference evidence="1" key="1">
    <citation type="journal article" date="2014" name="Nat. Commun.">
        <title>The emerging biofuel crop Camelina sativa retains a highly undifferentiated hexaploid genome structure.</title>
        <authorList>
            <person name="Kagale S."/>
            <person name="Koh C."/>
            <person name="Nixon J."/>
            <person name="Bollina V."/>
            <person name="Clarke W.E."/>
            <person name="Tuteja R."/>
            <person name="Spillane C."/>
            <person name="Robinson S.J."/>
            <person name="Links M.G."/>
            <person name="Clarke C."/>
            <person name="Higgins E.E."/>
            <person name="Huebert T."/>
            <person name="Sharpe A.G."/>
            <person name="Parkin I.A."/>
        </authorList>
    </citation>
    <scope>NUCLEOTIDE SEQUENCE [LARGE SCALE GENOMIC DNA]</scope>
    <source>
        <strain evidence="1">cv. DH55</strain>
    </source>
</reference>
<accession>A0ABM1QF97</accession>
<name>A0ABM1QF97_CAMSA</name>
<keyword evidence="1" id="KW-1185">Reference proteome</keyword>
<reference evidence="2" key="2">
    <citation type="submission" date="2025-08" db="UniProtKB">
        <authorList>
            <consortium name="RefSeq"/>
        </authorList>
    </citation>
    <scope>IDENTIFICATION</scope>
    <source>
        <tissue evidence="2">Leaf</tissue>
    </source>
</reference>
<organism evidence="1 2">
    <name type="scientific">Camelina sativa</name>
    <name type="common">False flax</name>
    <name type="synonym">Myagrum sativum</name>
    <dbReference type="NCBI Taxonomy" id="90675"/>
    <lineage>
        <taxon>Eukaryota</taxon>
        <taxon>Viridiplantae</taxon>
        <taxon>Streptophyta</taxon>
        <taxon>Embryophyta</taxon>
        <taxon>Tracheophyta</taxon>
        <taxon>Spermatophyta</taxon>
        <taxon>Magnoliopsida</taxon>
        <taxon>eudicotyledons</taxon>
        <taxon>Gunneridae</taxon>
        <taxon>Pentapetalae</taxon>
        <taxon>rosids</taxon>
        <taxon>malvids</taxon>
        <taxon>Brassicales</taxon>
        <taxon>Brassicaceae</taxon>
        <taxon>Camelineae</taxon>
        <taxon>Camelina</taxon>
    </lineage>
</organism>
<dbReference type="RefSeq" id="XP_019085435.1">
    <property type="nucleotide sequence ID" value="XM_019229890.1"/>
</dbReference>
<evidence type="ECO:0000313" key="2">
    <source>
        <dbReference type="RefSeq" id="XP_019085435.1"/>
    </source>
</evidence>
<dbReference type="GeneID" id="109126380"/>